<dbReference type="Gene3D" id="3.10.580.10">
    <property type="entry name" value="CBS-domain"/>
    <property type="match status" value="1"/>
</dbReference>
<keyword evidence="13" id="KW-1185">Reference proteome</keyword>
<feature type="transmembrane region" description="Helical" evidence="9">
    <location>
        <begin position="6"/>
        <end position="26"/>
    </location>
</feature>
<gene>
    <name evidence="12" type="ORF">ICHIAU1_20350</name>
</gene>
<dbReference type="Proteomes" id="UP000463961">
    <property type="component" value="Chromosome"/>
</dbReference>
<dbReference type="PANTHER" id="PTHR22777:SF17">
    <property type="entry name" value="UPF0053 PROTEIN SLL0260"/>
    <property type="match status" value="1"/>
</dbReference>
<dbReference type="EMBL" id="AP022345">
    <property type="protein sequence ID" value="BBU69752.1"/>
    <property type="molecule type" value="Genomic_DNA"/>
</dbReference>
<evidence type="ECO:0000256" key="8">
    <source>
        <dbReference type="PROSITE-ProRule" id="PRU01193"/>
    </source>
</evidence>
<dbReference type="GO" id="GO:0005886">
    <property type="term" value="C:plasma membrane"/>
    <property type="evidence" value="ECO:0007669"/>
    <property type="project" value="TreeGrafter"/>
</dbReference>
<comment type="subcellular location">
    <subcellularLocation>
        <location evidence="1">Membrane</location>
        <topology evidence="1">Multi-pass membrane protein</topology>
    </subcellularLocation>
</comment>
<accession>A0A7R6QYG0</accession>
<keyword evidence="4 8" id="KW-1133">Transmembrane helix</keyword>
<dbReference type="Pfam" id="PF00571">
    <property type="entry name" value="CBS"/>
    <property type="match status" value="2"/>
</dbReference>
<name>A0A7R6QYG0_9RHOO</name>
<dbReference type="RefSeq" id="WP_162049567.1">
    <property type="nucleotide sequence ID" value="NZ_AP022345.1"/>
</dbReference>
<feature type="domain" description="CNNM transmembrane" evidence="11">
    <location>
        <begin position="1"/>
        <end position="196"/>
    </location>
</feature>
<evidence type="ECO:0000259" key="11">
    <source>
        <dbReference type="PROSITE" id="PS51846"/>
    </source>
</evidence>
<protein>
    <submittedName>
        <fullName evidence="12">Membrane protein</fullName>
    </submittedName>
</protein>
<dbReference type="SUPFAM" id="SSF56176">
    <property type="entry name" value="FAD-binding/transporter-associated domain-like"/>
    <property type="match status" value="1"/>
</dbReference>
<keyword evidence="6 8" id="KW-0472">Membrane</keyword>
<dbReference type="InterPro" id="IPR044751">
    <property type="entry name" value="Ion_transp-like_CBS"/>
</dbReference>
<evidence type="ECO:0000256" key="1">
    <source>
        <dbReference type="ARBA" id="ARBA00004141"/>
    </source>
</evidence>
<evidence type="ECO:0000256" key="9">
    <source>
        <dbReference type="SAM" id="Phobius"/>
    </source>
</evidence>
<keyword evidence="5 7" id="KW-0129">CBS domain</keyword>
<dbReference type="CDD" id="cd04590">
    <property type="entry name" value="CBS_pair_CorC_HlyC_assoc"/>
    <property type="match status" value="1"/>
</dbReference>
<dbReference type="PANTHER" id="PTHR22777">
    <property type="entry name" value="HEMOLYSIN-RELATED"/>
    <property type="match status" value="1"/>
</dbReference>
<dbReference type="InterPro" id="IPR016169">
    <property type="entry name" value="FAD-bd_PCMH_sub2"/>
</dbReference>
<dbReference type="Pfam" id="PF01595">
    <property type="entry name" value="CNNM"/>
    <property type="match status" value="1"/>
</dbReference>
<evidence type="ECO:0000256" key="5">
    <source>
        <dbReference type="ARBA" id="ARBA00023122"/>
    </source>
</evidence>
<evidence type="ECO:0000256" key="4">
    <source>
        <dbReference type="ARBA" id="ARBA00022989"/>
    </source>
</evidence>
<feature type="transmembrane region" description="Helical" evidence="9">
    <location>
        <begin position="98"/>
        <end position="119"/>
    </location>
</feature>
<sequence length="435" mass="47652">MDVAILVALIAINAVFAMAEVALLTAKRSKLQRMVESGDRQAAAALELGEDPNRFLSTVQVGITTIGILNGVVAESALSKPVAAWLEQMGVGTGTSGVLASTLIVFIITYASIVLGELVPKRIGQSNPEPIARLVARPMLTLASIARPLVKLLSGSTQLLLRLFGIRNYVNQVVTEEEIHAMLEEGSDAGVIEHSEHQMVRNVFRLDDRQITSLMVPKSDIIYLDVEAPLNENLQRIQASEHSRFPVCHGGFSEVLGIISAKVLLAKTLRGETPDFKTDLQPAVFVPESLTGMELLEHFKSSGVQMAFVIDEYGEIQGIITLQDLIEAIAGEFKPDDHEDAWAIPRQDGSWLLDGIIPVPELKDCLKLKELPEEDKGRYNTLSGMLMLLMGRIPSAGEIVDWDCWRFEVVDMDGKRIDKVIASHNETLTQNDAPT</sequence>
<dbReference type="PROSITE" id="PS51846">
    <property type="entry name" value="CNNM"/>
    <property type="match status" value="1"/>
</dbReference>
<dbReference type="OrthoDB" id="9797674at2"/>
<dbReference type="SMART" id="SM01091">
    <property type="entry name" value="CorC_HlyC"/>
    <property type="match status" value="1"/>
</dbReference>
<dbReference type="Pfam" id="PF03471">
    <property type="entry name" value="CorC_HlyC"/>
    <property type="match status" value="1"/>
</dbReference>
<dbReference type="InterPro" id="IPR046342">
    <property type="entry name" value="CBS_dom_sf"/>
</dbReference>
<evidence type="ECO:0000256" key="6">
    <source>
        <dbReference type="ARBA" id="ARBA00023136"/>
    </source>
</evidence>
<dbReference type="InterPro" id="IPR000644">
    <property type="entry name" value="CBS_dom"/>
</dbReference>
<evidence type="ECO:0000259" key="10">
    <source>
        <dbReference type="PROSITE" id="PS51371"/>
    </source>
</evidence>
<feature type="domain" description="CBS" evidence="10">
    <location>
        <begin position="215"/>
        <end position="274"/>
    </location>
</feature>
<dbReference type="InterPro" id="IPR005170">
    <property type="entry name" value="Transptr-assoc_dom"/>
</dbReference>
<dbReference type="GO" id="GO:0050660">
    <property type="term" value="F:flavin adenine dinucleotide binding"/>
    <property type="evidence" value="ECO:0007669"/>
    <property type="project" value="InterPro"/>
</dbReference>
<evidence type="ECO:0000313" key="13">
    <source>
        <dbReference type="Proteomes" id="UP000463961"/>
    </source>
</evidence>
<dbReference type="InterPro" id="IPR002550">
    <property type="entry name" value="CNNM"/>
</dbReference>
<dbReference type="Gene3D" id="3.30.465.10">
    <property type="match status" value="1"/>
</dbReference>
<organism evidence="12 13">
    <name type="scientific">Fluviibacter phosphoraccumulans</name>
    <dbReference type="NCBI Taxonomy" id="1751046"/>
    <lineage>
        <taxon>Bacteria</taxon>
        <taxon>Pseudomonadati</taxon>
        <taxon>Pseudomonadota</taxon>
        <taxon>Betaproteobacteria</taxon>
        <taxon>Rhodocyclales</taxon>
        <taxon>Fluviibacteraceae</taxon>
        <taxon>Fluviibacter</taxon>
    </lineage>
</organism>
<evidence type="ECO:0000256" key="7">
    <source>
        <dbReference type="PROSITE-ProRule" id="PRU00703"/>
    </source>
</evidence>
<keyword evidence="2 8" id="KW-0812">Transmembrane</keyword>
<keyword evidence="3" id="KW-0677">Repeat</keyword>
<dbReference type="PROSITE" id="PS51371">
    <property type="entry name" value="CBS"/>
    <property type="match status" value="2"/>
</dbReference>
<dbReference type="AlphaFoldDB" id="A0A7R6QYG0"/>
<dbReference type="InterPro" id="IPR036318">
    <property type="entry name" value="FAD-bd_PCMH-like_sf"/>
</dbReference>
<evidence type="ECO:0000313" key="12">
    <source>
        <dbReference type="EMBL" id="BBU69752.1"/>
    </source>
</evidence>
<dbReference type="SMART" id="SM00116">
    <property type="entry name" value="CBS"/>
    <property type="match status" value="2"/>
</dbReference>
<reference evidence="13" key="1">
    <citation type="submission" date="2020-01" db="EMBL/GenBank/DDBJ databases">
        <title>Phosphoaccumulans saitamaens gen. nov., sp. nov., a polyphosphate accumulating bacterium isolated from surface river water.</title>
        <authorList>
            <person name="Watanabe K."/>
            <person name="Suda W."/>
        </authorList>
    </citation>
    <scope>NUCLEOTIDE SEQUENCE [LARGE SCALE GENOMIC DNA]</scope>
    <source>
        <strain evidence="13">ICHIAU1</strain>
    </source>
</reference>
<feature type="domain" description="CBS" evidence="10">
    <location>
        <begin position="276"/>
        <end position="338"/>
    </location>
</feature>
<evidence type="ECO:0000256" key="2">
    <source>
        <dbReference type="ARBA" id="ARBA00022692"/>
    </source>
</evidence>
<evidence type="ECO:0000256" key="3">
    <source>
        <dbReference type="ARBA" id="ARBA00022737"/>
    </source>
</evidence>
<dbReference type="SUPFAM" id="SSF54631">
    <property type="entry name" value="CBS-domain pair"/>
    <property type="match status" value="1"/>
</dbReference>
<proteinExistence type="predicted"/>